<feature type="compositionally biased region" description="Basic and acidic residues" evidence="2">
    <location>
        <begin position="193"/>
        <end position="230"/>
    </location>
</feature>
<dbReference type="PROSITE" id="PS50005">
    <property type="entry name" value="TPR"/>
    <property type="match status" value="2"/>
</dbReference>
<proteinExistence type="predicted"/>
<dbReference type="Gene3D" id="1.25.40.10">
    <property type="entry name" value="Tetratricopeptide repeat domain"/>
    <property type="match status" value="2"/>
</dbReference>
<dbReference type="PANTHER" id="PTHR44998">
    <property type="match status" value="1"/>
</dbReference>
<dbReference type="AlphaFoldDB" id="A0A506PMN8"/>
<dbReference type="GO" id="GO:0006493">
    <property type="term" value="P:protein O-linked glycosylation"/>
    <property type="evidence" value="ECO:0007669"/>
    <property type="project" value="TreeGrafter"/>
</dbReference>
<dbReference type="EMBL" id="VHIQ01000002">
    <property type="protein sequence ID" value="TPV35133.1"/>
    <property type="molecule type" value="Genomic_DNA"/>
</dbReference>
<reference evidence="3 4" key="1">
    <citation type="submission" date="2019-06" db="EMBL/GenBank/DDBJ databases">
        <title>Flavobacteriaceae Paucihalobacterium erythroidium CWB-1, complete genome.</title>
        <authorList>
            <person name="Wu S."/>
        </authorList>
    </citation>
    <scope>NUCLEOTIDE SEQUENCE [LARGE SCALE GENOMIC DNA]</scope>
    <source>
        <strain evidence="3 4">CWB-1</strain>
    </source>
</reference>
<sequence>MIWLAPFVLSAQNDVDKELINKQNKASLYVIEGNENLSNEDFIKAEMAYRKAISKQPNKAAATYNLGYGYYKEGNLEESLYRNQQAANDATSKEEKHRAFHNIGNILMKNERCKDAVEAYKNALRNNPSDDETRYNLAMAKECAKNEQDAGDKDDEDSEDKKDEKDQKDQEQQDQDKKDQEGDENDDQNNQGDEDKKDGDDKEDEEGKPKDDKDQNDKGDQQEKQQEQPKPRPGTLNNQQIRNLLEALNDKESKVQEKINAEKQKGAKVKNEKDW</sequence>
<accession>A0A506PMN8</accession>
<dbReference type="PANTHER" id="PTHR44998:SF1">
    <property type="entry name" value="UDP-N-ACETYLGLUCOSAMINE--PEPTIDE N-ACETYLGLUCOSAMINYLTRANSFERASE 110 KDA SUBUNIT"/>
    <property type="match status" value="1"/>
</dbReference>
<dbReference type="Proteomes" id="UP000317332">
    <property type="component" value="Unassembled WGS sequence"/>
</dbReference>
<keyword evidence="1" id="KW-0802">TPR repeat</keyword>
<organism evidence="3 4">
    <name type="scientific">Paucihalobacter ruber</name>
    <dbReference type="NCBI Taxonomy" id="2567861"/>
    <lineage>
        <taxon>Bacteria</taxon>
        <taxon>Pseudomonadati</taxon>
        <taxon>Bacteroidota</taxon>
        <taxon>Flavobacteriia</taxon>
        <taxon>Flavobacteriales</taxon>
        <taxon>Flavobacteriaceae</taxon>
        <taxon>Paucihalobacter</taxon>
    </lineage>
</organism>
<feature type="region of interest" description="Disordered" evidence="2">
    <location>
        <begin position="143"/>
        <end position="275"/>
    </location>
</feature>
<dbReference type="Pfam" id="PF13432">
    <property type="entry name" value="TPR_16"/>
    <property type="match status" value="2"/>
</dbReference>
<feature type="repeat" description="TPR" evidence="1">
    <location>
        <begin position="26"/>
        <end position="59"/>
    </location>
</feature>
<feature type="compositionally biased region" description="Basic and acidic residues" evidence="2">
    <location>
        <begin position="159"/>
        <end position="180"/>
    </location>
</feature>
<dbReference type="InterPro" id="IPR019734">
    <property type="entry name" value="TPR_rpt"/>
</dbReference>
<name>A0A506PMN8_9FLAO</name>
<keyword evidence="4" id="KW-1185">Reference proteome</keyword>
<dbReference type="InterPro" id="IPR011990">
    <property type="entry name" value="TPR-like_helical_dom_sf"/>
</dbReference>
<evidence type="ECO:0000313" key="4">
    <source>
        <dbReference type="Proteomes" id="UP000317332"/>
    </source>
</evidence>
<feature type="compositionally biased region" description="Basic and acidic residues" evidence="2">
    <location>
        <begin position="248"/>
        <end position="275"/>
    </location>
</feature>
<gene>
    <name evidence="3" type="ORF">FJ651_05915</name>
</gene>
<dbReference type="OrthoDB" id="1525165at2"/>
<dbReference type="SUPFAM" id="SSF48452">
    <property type="entry name" value="TPR-like"/>
    <property type="match status" value="1"/>
</dbReference>
<evidence type="ECO:0000256" key="1">
    <source>
        <dbReference type="PROSITE-ProRule" id="PRU00339"/>
    </source>
</evidence>
<dbReference type="GO" id="GO:0016757">
    <property type="term" value="F:glycosyltransferase activity"/>
    <property type="evidence" value="ECO:0007669"/>
    <property type="project" value="TreeGrafter"/>
</dbReference>
<dbReference type="SMART" id="SM00028">
    <property type="entry name" value="TPR"/>
    <property type="match status" value="2"/>
</dbReference>
<protein>
    <submittedName>
        <fullName evidence="3">Aerotolerance regulator BatC</fullName>
    </submittedName>
</protein>
<evidence type="ECO:0000256" key="2">
    <source>
        <dbReference type="SAM" id="MobiDB-lite"/>
    </source>
</evidence>
<feature type="repeat" description="TPR" evidence="1">
    <location>
        <begin position="97"/>
        <end position="130"/>
    </location>
</feature>
<comment type="caution">
    <text evidence="3">The sequence shown here is derived from an EMBL/GenBank/DDBJ whole genome shotgun (WGS) entry which is preliminary data.</text>
</comment>
<evidence type="ECO:0000313" key="3">
    <source>
        <dbReference type="EMBL" id="TPV35133.1"/>
    </source>
</evidence>